<keyword evidence="5" id="KW-1185">Reference proteome</keyword>
<dbReference type="PANTHER" id="PTHR43479">
    <property type="entry name" value="ACREF/ENVCD OPERON REPRESSOR-RELATED"/>
    <property type="match status" value="1"/>
</dbReference>
<proteinExistence type="predicted"/>
<name>A0A0R2FEF3_9LACO</name>
<feature type="domain" description="HTH tetR-type" evidence="3">
    <location>
        <begin position="10"/>
        <end position="70"/>
    </location>
</feature>
<evidence type="ECO:0000259" key="3">
    <source>
        <dbReference type="PROSITE" id="PS50977"/>
    </source>
</evidence>
<dbReference type="PANTHER" id="PTHR43479:SF7">
    <property type="entry name" value="TETR-FAMILY TRANSCRIPTIONAL REGULATOR"/>
    <property type="match status" value="1"/>
</dbReference>
<dbReference type="InterPro" id="IPR001647">
    <property type="entry name" value="HTH_TetR"/>
</dbReference>
<comment type="caution">
    <text evidence="4">The sequence shown here is derived from an EMBL/GenBank/DDBJ whole genome shotgun (WGS) entry which is preliminary data.</text>
</comment>
<dbReference type="SUPFAM" id="SSF46689">
    <property type="entry name" value="Homeodomain-like"/>
    <property type="match status" value="1"/>
</dbReference>
<feature type="DNA-binding region" description="H-T-H motif" evidence="2">
    <location>
        <begin position="33"/>
        <end position="52"/>
    </location>
</feature>
<gene>
    <name evidence="4" type="ORF">FD14_GL003120</name>
</gene>
<dbReference type="PATRIC" id="fig|1423804.4.peg.3354"/>
<dbReference type="RefSeq" id="WP_054735090.1">
    <property type="nucleotide sequence ID" value="NZ_AYZM01000003.1"/>
</dbReference>
<dbReference type="EMBL" id="AYZM01000003">
    <property type="protein sequence ID" value="KRN26977.1"/>
    <property type="molecule type" value="Genomic_DNA"/>
</dbReference>
<evidence type="ECO:0000256" key="1">
    <source>
        <dbReference type="ARBA" id="ARBA00023125"/>
    </source>
</evidence>
<dbReference type="InterPro" id="IPR009057">
    <property type="entry name" value="Homeodomain-like_sf"/>
</dbReference>
<protein>
    <recommendedName>
        <fullName evidence="3">HTH tetR-type domain-containing protein</fullName>
    </recommendedName>
</protein>
<dbReference type="InterPro" id="IPR050624">
    <property type="entry name" value="HTH-type_Tx_Regulator"/>
</dbReference>
<reference evidence="4 5" key="1">
    <citation type="journal article" date="2015" name="Genome Announc.">
        <title>Expanding the biotechnology potential of lactobacilli through comparative genomics of 213 strains and associated genera.</title>
        <authorList>
            <person name="Sun Z."/>
            <person name="Harris H.M."/>
            <person name="McCann A."/>
            <person name="Guo C."/>
            <person name="Argimon S."/>
            <person name="Zhang W."/>
            <person name="Yang X."/>
            <person name="Jeffery I.B."/>
            <person name="Cooney J.C."/>
            <person name="Kagawa T.F."/>
            <person name="Liu W."/>
            <person name="Song Y."/>
            <person name="Salvetti E."/>
            <person name="Wrobel A."/>
            <person name="Rasinkangas P."/>
            <person name="Parkhill J."/>
            <person name="Rea M.C."/>
            <person name="O'Sullivan O."/>
            <person name="Ritari J."/>
            <person name="Douillard F.P."/>
            <person name="Paul Ross R."/>
            <person name="Yang R."/>
            <person name="Briner A.E."/>
            <person name="Felis G.E."/>
            <person name="de Vos W.M."/>
            <person name="Barrangou R."/>
            <person name="Klaenhammer T.R."/>
            <person name="Caufield P.W."/>
            <person name="Cui Y."/>
            <person name="Zhang H."/>
            <person name="O'Toole P.W."/>
        </authorList>
    </citation>
    <scope>NUCLEOTIDE SEQUENCE [LARGE SCALE GENOMIC DNA]</scope>
    <source>
        <strain evidence="4 5">DSM 23365</strain>
    </source>
</reference>
<dbReference type="Gene3D" id="1.10.357.10">
    <property type="entry name" value="Tetracycline Repressor, domain 2"/>
    <property type="match status" value="1"/>
</dbReference>
<dbReference type="InterPro" id="IPR039532">
    <property type="entry name" value="TetR_C_Firmicutes"/>
</dbReference>
<dbReference type="PROSITE" id="PS50977">
    <property type="entry name" value="HTH_TETR_2"/>
    <property type="match status" value="1"/>
</dbReference>
<organism evidence="4 5">
    <name type="scientific">Secundilactobacillus similis DSM 23365 = JCM 2765</name>
    <dbReference type="NCBI Taxonomy" id="1423804"/>
    <lineage>
        <taxon>Bacteria</taxon>
        <taxon>Bacillati</taxon>
        <taxon>Bacillota</taxon>
        <taxon>Bacilli</taxon>
        <taxon>Lactobacillales</taxon>
        <taxon>Lactobacillaceae</taxon>
        <taxon>Secundilactobacillus</taxon>
    </lineage>
</organism>
<dbReference type="STRING" id="1423804.FD14_GL003120"/>
<evidence type="ECO:0000313" key="4">
    <source>
        <dbReference type="EMBL" id="KRN26977.1"/>
    </source>
</evidence>
<dbReference type="AlphaFoldDB" id="A0A0R2FEF3"/>
<dbReference type="Pfam" id="PF00440">
    <property type="entry name" value="TetR_N"/>
    <property type="match status" value="1"/>
</dbReference>
<accession>A0A0R2FEF3</accession>
<evidence type="ECO:0000256" key="2">
    <source>
        <dbReference type="PROSITE-ProRule" id="PRU00335"/>
    </source>
</evidence>
<sequence length="186" mass="21511">MTDYEDVRIQKTRAKIFEAFANLMQSQEFDTISVAAICKEAHISRATFYHHYATKEDIVVAYQKIIMAQIYRLMTNSDHDLLTYFERLARYLDNNAELLGALLSEHGTLTLQMQIREKMASFFQAKMLPQLQTTTAMDPMTAEYAAHFYASAIFGFLQHWLQETPRQTPEEMSKILRTILANGLVI</sequence>
<evidence type="ECO:0000313" key="5">
    <source>
        <dbReference type="Proteomes" id="UP000051442"/>
    </source>
</evidence>
<keyword evidence="1 2" id="KW-0238">DNA-binding</keyword>
<dbReference type="Pfam" id="PF14278">
    <property type="entry name" value="TetR_C_8"/>
    <property type="match status" value="1"/>
</dbReference>
<dbReference type="GO" id="GO:0003677">
    <property type="term" value="F:DNA binding"/>
    <property type="evidence" value="ECO:0007669"/>
    <property type="project" value="UniProtKB-UniRule"/>
</dbReference>
<dbReference type="Proteomes" id="UP000051442">
    <property type="component" value="Unassembled WGS sequence"/>
</dbReference>